<keyword evidence="6 8" id="KW-0808">Transferase</keyword>
<keyword evidence="12" id="KW-1185">Reference proteome</keyword>
<dbReference type="Pfam" id="PF04072">
    <property type="entry name" value="LCM"/>
    <property type="match status" value="1"/>
</dbReference>
<feature type="binding site" evidence="9">
    <location>
        <position position="227"/>
    </location>
    <ligand>
        <name>S-adenosyl-L-methionine</name>
        <dbReference type="ChEBI" id="CHEBI:59789"/>
    </ligand>
</feature>
<dbReference type="InterPro" id="IPR029063">
    <property type="entry name" value="SAM-dependent_MTases_sf"/>
</dbReference>
<dbReference type="GO" id="GO:0018423">
    <property type="term" value="F:protein C-terminal leucine carboxyl O-methyltransferase activity"/>
    <property type="evidence" value="ECO:0007669"/>
    <property type="project" value="UniProtKB-EC"/>
</dbReference>
<dbReference type="EC" id="2.1.1.233" evidence="3 8"/>
<dbReference type="InterPro" id="IPR016651">
    <property type="entry name" value="LCMT1"/>
</dbReference>
<organism evidence="11 12">
    <name type="scientific">Saccharata proteae CBS 121410</name>
    <dbReference type="NCBI Taxonomy" id="1314787"/>
    <lineage>
        <taxon>Eukaryota</taxon>
        <taxon>Fungi</taxon>
        <taxon>Dikarya</taxon>
        <taxon>Ascomycota</taxon>
        <taxon>Pezizomycotina</taxon>
        <taxon>Dothideomycetes</taxon>
        <taxon>Dothideomycetes incertae sedis</taxon>
        <taxon>Botryosphaeriales</taxon>
        <taxon>Saccharataceae</taxon>
        <taxon>Saccharata</taxon>
    </lineage>
</organism>
<dbReference type="PANTHER" id="PTHR13600:SF21">
    <property type="entry name" value="LEUCINE CARBOXYL METHYLTRANSFERASE 1"/>
    <property type="match status" value="1"/>
</dbReference>
<dbReference type="SUPFAM" id="SSF53335">
    <property type="entry name" value="S-adenosyl-L-methionine-dependent methyltransferases"/>
    <property type="match status" value="1"/>
</dbReference>
<keyword evidence="5 8" id="KW-0489">Methyltransferase</keyword>
<dbReference type="AlphaFoldDB" id="A0A9P4HLF7"/>
<feature type="binding site" evidence="9">
    <location>
        <position position="120"/>
    </location>
    <ligand>
        <name>S-adenosyl-L-methionine</name>
        <dbReference type="ChEBI" id="CHEBI:59789"/>
    </ligand>
</feature>
<evidence type="ECO:0000256" key="3">
    <source>
        <dbReference type="ARBA" id="ARBA00012834"/>
    </source>
</evidence>
<sequence length="380" mass="42449">MAAPQIPNLNTLRQGRGGGLRGRGRGLRDPHGSESLESRDEKQDKIVQNTDQDASGSRMSAVALQYLDDPFARPFITEQIPRRYPIINRGTYVRTTAIDRLVDAFLATDPERPKQIVSLGAGSDTRFFRIMARSPRLQLSYHELDFPTNTSSKISTIQRTPALIDAIKSSLHEPSSLAISQDATALHSPTYSIHPLDLRAFANTDPSTPLPSLPFISPTTPTLVLSECCLIYLSPNHADAILANLTTRLIPQPTPLSLVVYEPIRPHDPFGRVMISNLAARGIVLQTLKKYSSLYRQRERLRRAGFAGGQAAADVNWLWEQWVPEGEKERVGSLEMLDEVEEWVLLARHYCVVWGWRGEVFGKAWGEVKGWEGVDDEEMG</sequence>
<feature type="region of interest" description="Disordered" evidence="10">
    <location>
        <begin position="1"/>
        <end position="56"/>
    </location>
</feature>
<feature type="compositionally biased region" description="Polar residues" evidence="10">
    <location>
        <begin position="46"/>
        <end position="56"/>
    </location>
</feature>
<name>A0A9P4HLF7_9PEZI</name>
<evidence type="ECO:0000256" key="10">
    <source>
        <dbReference type="SAM" id="MobiDB-lite"/>
    </source>
</evidence>
<feature type="compositionally biased region" description="Basic and acidic residues" evidence="10">
    <location>
        <begin position="26"/>
        <end position="45"/>
    </location>
</feature>
<dbReference type="PIRSF" id="PIRSF016305">
    <property type="entry name" value="LCM_mtfrase"/>
    <property type="match status" value="1"/>
</dbReference>
<accession>A0A9P4HLF7</accession>
<dbReference type="EMBL" id="ML978759">
    <property type="protein sequence ID" value="KAF2083769.1"/>
    <property type="molecule type" value="Genomic_DNA"/>
</dbReference>
<evidence type="ECO:0000256" key="5">
    <source>
        <dbReference type="ARBA" id="ARBA00022603"/>
    </source>
</evidence>
<comment type="function">
    <text evidence="8">Methylates the carboxyl group of the C-terminal leucine residue of protein phosphatase 2A catalytic subunits to form alpha-leucine ester residues.</text>
</comment>
<comment type="catalytic activity">
    <reaction evidence="1 8">
        <text>[phosphatase 2A protein]-C-terminal L-leucine + S-adenosyl-L-methionine = [phosphatase 2A protein]-C-terminal L-leucine methyl ester + S-adenosyl-L-homocysteine</text>
        <dbReference type="Rhea" id="RHEA:48544"/>
        <dbReference type="Rhea" id="RHEA-COMP:12134"/>
        <dbReference type="Rhea" id="RHEA-COMP:12135"/>
        <dbReference type="ChEBI" id="CHEBI:57856"/>
        <dbReference type="ChEBI" id="CHEBI:59789"/>
        <dbReference type="ChEBI" id="CHEBI:90516"/>
        <dbReference type="ChEBI" id="CHEBI:90517"/>
        <dbReference type="EC" id="2.1.1.233"/>
    </reaction>
</comment>
<evidence type="ECO:0000256" key="9">
    <source>
        <dbReference type="PIRSR" id="PIRSR016305-1"/>
    </source>
</evidence>
<dbReference type="InterPro" id="IPR007213">
    <property type="entry name" value="Ppm1/Ppm2/Tcmp"/>
</dbReference>
<gene>
    <name evidence="11" type="ORF">K490DRAFT_76298</name>
</gene>
<proteinExistence type="inferred from homology"/>
<protein>
    <recommendedName>
        <fullName evidence="4 8">Leucine carboxyl methyltransferase 1</fullName>
        <ecNumber evidence="3 8">2.1.1.233</ecNumber>
    </recommendedName>
</protein>
<dbReference type="PANTHER" id="PTHR13600">
    <property type="entry name" value="LEUCINE CARBOXYL METHYLTRANSFERASE"/>
    <property type="match status" value="1"/>
</dbReference>
<keyword evidence="7 8" id="KW-0949">S-adenosyl-L-methionine</keyword>
<evidence type="ECO:0000256" key="2">
    <source>
        <dbReference type="ARBA" id="ARBA00010703"/>
    </source>
</evidence>
<feature type="binding site" evidence="9">
    <location>
        <position position="94"/>
    </location>
    <ligand>
        <name>S-adenosyl-L-methionine</name>
        <dbReference type="ChEBI" id="CHEBI:59789"/>
    </ligand>
</feature>
<evidence type="ECO:0000256" key="4">
    <source>
        <dbReference type="ARBA" id="ARBA00017497"/>
    </source>
</evidence>
<dbReference type="GO" id="GO:0032259">
    <property type="term" value="P:methylation"/>
    <property type="evidence" value="ECO:0007669"/>
    <property type="project" value="UniProtKB-KW"/>
</dbReference>
<dbReference type="Proteomes" id="UP000799776">
    <property type="component" value="Unassembled WGS sequence"/>
</dbReference>
<evidence type="ECO:0000256" key="6">
    <source>
        <dbReference type="ARBA" id="ARBA00022679"/>
    </source>
</evidence>
<dbReference type="Gene3D" id="3.40.50.150">
    <property type="entry name" value="Vaccinia Virus protein VP39"/>
    <property type="match status" value="1"/>
</dbReference>
<feature type="binding site" evidence="9">
    <location>
        <begin position="197"/>
        <end position="198"/>
    </location>
    <ligand>
        <name>S-adenosyl-L-methionine</name>
        <dbReference type="ChEBI" id="CHEBI:59789"/>
    </ligand>
</feature>
<dbReference type="OrthoDB" id="203237at2759"/>
<reference evidence="11" key="1">
    <citation type="journal article" date="2020" name="Stud. Mycol.">
        <title>101 Dothideomycetes genomes: a test case for predicting lifestyles and emergence of pathogens.</title>
        <authorList>
            <person name="Haridas S."/>
            <person name="Albert R."/>
            <person name="Binder M."/>
            <person name="Bloem J."/>
            <person name="Labutti K."/>
            <person name="Salamov A."/>
            <person name="Andreopoulos B."/>
            <person name="Baker S."/>
            <person name="Barry K."/>
            <person name="Bills G."/>
            <person name="Bluhm B."/>
            <person name="Cannon C."/>
            <person name="Castanera R."/>
            <person name="Culley D."/>
            <person name="Daum C."/>
            <person name="Ezra D."/>
            <person name="Gonzalez J."/>
            <person name="Henrissat B."/>
            <person name="Kuo A."/>
            <person name="Liang C."/>
            <person name="Lipzen A."/>
            <person name="Lutzoni F."/>
            <person name="Magnuson J."/>
            <person name="Mondo S."/>
            <person name="Nolan M."/>
            <person name="Ohm R."/>
            <person name="Pangilinan J."/>
            <person name="Park H.-J."/>
            <person name="Ramirez L."/>
            <person name="Alfaro M."/>
            <person name="Sun H."/>
            <person name="Tritt A."/>
            <person name="Yoshinaga Y."/>
            <person name="Zwiers L.-H."/>
            <person name="Turgeon B."/>
            <person name="Goodwin S."/>
            <person name="Spatafora J."/>
            <person name="Crous P."/>
            <person name="Grigoriev I."/>
        </authorList>
    </citation>
    <scope>NUCLEOTIDE SEQUENCE</scope>
    <source>
        <strain evidence="11">CBS 121410</strain>
    </source>
</reference>
<comment type="caution">
    <text evidence="11">The sequence shown here is derived from an EMBL/GenBank/DDBJ whole genome shotgun (WGS) entry which is preliminary data.</text>
</comment>
<evidence type="ECO:0000256" key="1">
    <source>
        <dbReference type="ARBA" id="ARBA00000724"/>
    </source>
</evidence>
<evidence type="ECO:0000256" key="7">
    <source>
        <dbReference type="ARBA" id="ARBA00022691"/>
    </source>
</evidence>
<evidence type="ECO:0000256" key="8">
    <source>
        <dbReference type="PIRNR" id="PIRNR016305"/>
    </source>
</evidence>
<evidence type="ECO:0000313" key="11">
    <source>
        <dbReference type="EMBL" id="KAF2083769.1"/>
    </source>
</evidence>
<comment type="similarity">
    <text evidence="2 8">Belongs to the methyltransferase superfamily. LCMT family.</text>
</comment>
<evidence type="ECO:0000313" key="12">
    <source>
        <dbReference type="Proteomes" id="UP000799776"/>
    </source>
</evidence>